<accession>A0A1M6F460</accession>
<feature type="domain" description="Protein FecR C-terminal" evidence="3">
    <location>
        <begin position="235"/>
        <end position="298"/>
    </location>
</feature>
<dbReference type="Proteomes" id="UP000184432">
    <property type="component" value="Unassembled WGS sequence"/>
</dbReference>
<evidence type="ECO:0000313" key="5">
    <source>
        <dbReference type="Proteomes" id="UP000184432"/>
    </source>
</evidence>
<name>A0A1M6F460_9FLAO</name>
<keyword evidence="1" id="KW-1133">Transmembrane helix</keyword>
<keyword evidence="1" id="KW-0472">Membrane</keyword>
<evidence type="ECO:0000259" key="2">
    <source>
        <dbReference type="Pfam" id="PF04773"/>
    </source>
</evidence>
<dbReference type="Pfam" id="PF04773">
    <property type="entry name" value="FecR"/>
    <property type="match status" value="1"/>
</dbReference>
<dbReference type="PIRSF" id="PIRSF018266">
    <property type="entry name" value="FecR"/>
    <property type="match status" value="1"/>
</dbReference>
<dbReference type="EMBL" id="FQYP01000004">
    <property type="protein sequence ID" value="SHI92453.1"/>
    <property type="molecule type" value="Genomic_DNA"/>
</dbReference>
<evidence type="ECO:0000313" key="4">
    <source>
        <dbReference type="EMBL" id="SHI92453.1"/>
    </source>
</evidence>
<dbReference type="Gene3D" id="2.60.120.1440">
    <property type="match status" value="1"/>
</dbReference>
<feature type="transmembrane region" description="Helical" evidence="1">
    <location>
        <begin position="80"/>
        <end position="98"/>
    </location>
</feature>
<dbReference type="AlphaFoldDB" id="A0A1M6F460"/>
<dbReference type="PANTHER" id="PTHR30273">
    <property type="entry name" value="PERIPLASMIC SIGNAL SENSOR AND SIGMA FACTOR ACTIVATOR FECR-RELATED"/>
    <property type="match status" value="1"/>
</dbReference>
<protein>
    <submittedName>
        <fullName evidence="4">FecR family protein</fullName>
    </submittedName>
</protein>
<dbReference type="STRING" id="570521.SAMN04488508_10482"/>
<dbReference type="RefSeq" id="WP_073315914.1">
    <property type="nucleotide sequence ID" value="NZ_FQYP01000004.1"/>
</dbReference>
<evidence type="ECO:0000256" key="1">
    <source>
        <dbReference type="SAM" id="Phobius"/>
    </source>
</evidence>
<proteinExistence type="predicted"/>
<keyword evidence="5" id="KW-1185">Reference proteome</keyword>
<feature type="domain" description="FecR protein" evidence="2">
    <location>
        <begin position="103"/>
        <end position="193"/>
    </location>
</feature>
<reference evidence="5" key="1">
    <citation type="submission" date="2016-11" db="EMBL/GenBank/DDBJ databases">
        <authorList>
            <person name="Varghese N."/>
            <person name="Submissions S."/>
        </authorList>
    </citation>
    <scope>NUCLEOTIDE SEQUENCE [LARGE SCALE GENOMIC DNA]</scope>
    <source>
        <strain evidence="5">DSM 22623</strain>
    </source>
</reference>
<dbReference type="InterPro" id="IPR012373">
    <property type="entry name" value="Ferrdict_sens_TM"/>
</dbReference>
<dbReference type="PANTHER" id="PTHR30273:SF2">
    <property type="entry name" value="PROTEIN FECR"/>
    <property type="match status" value="1"/>
</dbReference>
<evidence type="ECO:0000259" key="3">
    <source>
        <dbReference type="Pfam" id="PF16344"/>
    </source>
</evidence>
<sequence>MLKDNENTYLAKWLNNELNTEDLEELKQLPEYEDYDKIITGLTYFKAPDFDAKKSLNTTLERLDTPTPESKTKVIPLKPLWYALAVAASIALIIGIFFNKVTYTALPGEQLAVVLPDGSSVDLNAASILSHSRFFWSQDRKVKLTGEAFFKVTSGTNFTVETETGKIEVLGTQFNVRSRNTKFLVGCYEGKVRVSAQGNQQKVLQKGQGVILENKKLVDIQVTQNQPLWTKGESLFDSVPLSEVLDELERQFDITITRAAIDQEQLFTGGFVYDDLTIALESVLVPMGIEYVINGKTISLSTK</sequence>
<organism evidence="4 5">
    <name type="scientific">Aquimarina spongiae</name>
    <dbReference type="NCBI Taxonomy" id="570521"/>
    <lineage>
        <taxon>Bacteria</taxon>
        <taxon>Pseudomonadati</taxon>
        <taxon>Bacteroidota</taxon>
        <taxon>Flavobacteriia</taxon>
        <taxon>Flavobacteriales</taxon>
        <taxon>Flavobacteriaceae</taxon>
        <taxon>Aquimarina</taxon>
    </lineage>
</organism>
<keyword evidence="1" id="KW-0812">Transmembrane</keyword>
<dbReference type="OrthoDB" id="1097347at2"/>
<dbReference type="Gene3D" id="3.55.50.30">
    <property type="match status" value="1"/>
</dbReference>
<gene>
    <name evidence="4" type="ORF">SAMN04488508_10482</name>
</gene>
<dbReference type="GO" id="GO:0016989">
    <property type="term" value="F:sigma factor antagonist activity"/>
    <property type="evidence" value="ECO:0007669"/>
    <property type="project" value="TreeGrafter"/>
</dbReference>
<dbReference type="Pfam" id="PF16344">
    <property type="entry name" value="FecR_C"/>
    <property type="match status" value="1"/>
</dbReference>
<dbReference type="InterPro" id="IPR006860">
    <property type="entry name" value="FecR"/>
</dbReference>
<dbReference type="InterPro" id="IPR032508">
    <property type="entry name" value="FecR_C"/>
</dbReference>